<keyword evidence="1" id="KW-0812">Transmembrane</keyword>
<feature type="transmembrane region" description="Helical" evidence="1">
    <location>
        <begin position="215"/>
        <end position="235"/>
    </location>
</feature>
<keyword evidence="1" id="KW-1133">Transmembrane helix</keyword>
<feature type="transmembrane region" description="Helical" evidence="1">
    <location>
        <begin position="20"/>
        <end position="39"/>
    </location>
</feature>
<organism evidence="2 3">
    <name type="scientific">Gordonia hankookensis</name>
    <dbReference type="NCBI Taxonomy" id="589403"/>
    <lineage>
        <taxon>Bacteria</taxon>
        <taxon>Bacillati</taxon>
        <taxon>Actinomycetota</taxon>
        <taxon>Actinomycetes</taxon>
        <taxon>Mycobacteriales</taxon>
        <taxon>Gordoniaceae</taxon>
        <taxon>Gordonia</taxon>
    </lineage>
</organism>
<evidence type="ECO:0000313" key="3">
    <source>
        <dbReference type="Proteomes" id="UP000602395"/>
    </source>
</evidence>
<sequence length="247" mass="25788">MLAAGVAAQIAFPYTDGGTLALTVASVACLAAAVLADAASTRGWTAAVIVLLVAGGGGLLAESVGVRTGFPFGSYEYTGNLGPEFLDVPIVIPFAWVMMAWPALAVARRLVGPRRRWATAVVGACALTAWDIFLDPQMVDQGHWAWRFPHPAPPGVDGIPLTNFAGWFVVSFLLITVLDHLIGHSPSDALPVALYLWTYFSSMLAHAVFFGRPPVAVVGGLLMGAVAIPLLVSVLRARAGGGRRAAS</sequence>
<reference evidence="2 3" key="1">
    <citation type="submission" date="2020-09" db="EMBL/GenBank/DDBJ databases">
        <title>Novel species in genus Gordonia.</title>
        <authorList>
            <person name="Zhang G."/>
        </authorList>
    </citation>
    <scope>NUCLEOTIDE SEQUENCE [LARGE SCALE GENOMIC DNA]</scope>
    <source>
        <strain evidence="2 3">ON-33</strain>
    </source>
</reference>
<dbReference type="Pfam" id="PF04240">
    <property type="entry name" value="Caroten_synth"/>
    <property type="match status" value="1"/>
</dbReference>
<dbReference type="InterPro" id="IPR007354">
    <property type="entry name" value="CruF-like"/>
</dbReference>
<dbReference type="EMBL" id="JACWMS010000002">
    <property type="protein sequence ID" value="MBD1320124.1"/>
    <property type="molecule type" value="Genomic_DNA"/>
</dbReference>
<keyword evidence="1" id="KW-0472">Membrane</keyword>
<dbReference type="PANTHER" id="PTHR39419:SF1">
    <property type="entry name" value="SLL0814 PROTEIN"/>
    <property type="match status" value="1"/>
</dbReference>
<feature type="transmembrane region" description="Helical" evidence="1">
    <location>
        <begin position="189"/>
        <end position="209"/>
    </location>
</feature>
<name>A0ABR7WBD5_9ACTN</name>
<comment type="caution">
    <text evidence="2">The sequence shown here is derived from an EMBL/GenBank/DDBJ whole genome shotgun (WGS) entry which is preliminary data.</text>
</comment>
<keyword evidence="3" id="KW-1185">Reference proteome</keyword>
<gene>
    <name evidence="2" type="ORF">IDF66_11040</name>
</gene>
<accession>A0ABR7WBD5</accession>
<dbReference type="Proteomes" id="UP000602395">
    <property type="component" value="Unassembled WGS sequence"/>
</dbReference>
<evidence type="ECO:0000256" key="1">
    <source>
        <dbReference type="SAM" id="Phobius"/>
    </source>
</evidence>
<evidence type="ECO:0000313" key="2">
    <source>
        <dbReference type="EMBL" id="MBD1320124.1"/>
    </source>
</evidence>
<proteinExistence type="predicted"/>
<dbReference type="PANTHER" id="PTHR39419">
    <property type="entry name" value="SLL0814 PROTEIN"/>
    <property type="match status" value="1"/>
</dbReference>
<feature type="transmembrane region" description="Helical" evidence="1">
    <location>
        <begin position="164"/>
        <end position="182"/>
    </location>
</feature>
<protein>
    <submittedName>
        <fullName evidence="2">Carotenoid biosynthesis protein</fullName>
    </submittedName>
</protein>
<feature type="transmembrane region" description="Helical" evidence="1">
    <location>
        <begin position="46"/>
        <end position="66"/>
    </location>
</feature>
<feature type="transmembrane region" description="Helical" evidence="1">
    <location>
        <begin position="117"/>
        <end position="134"/>
    </location>
</feature>
<feature type="transmembrane region" description="Helical" evidence="1">
    <location>
        <begin position="86"/>
        <end position="105"/>
    </location>
</feature>